<dbReference type="PANTHER" id="PTHR46401:SF2">
    <property type="entry name" value="GLYCOSYLTRANSFERASE WBBK-RELATED"/>
    <property type="match status" value="1"/>
</dbReference>
<evidence type="ECO:0000313" key="5">
    <source>
        <dbReference type="Proteomes" id="UP000000656"/>
    </source>
</evidence>
<dbReference type="InterPro" id="IPR028098">
    <property type="entry name" value="Glyco_trans_4-like_N"/>
</dbReference>
<dbReference type="Gene3D" id="3.40.50.2000">
    <property type="entry name" value="Glycogen Phosphorylase B"/>
    <property type="match status" value="2"/>
</dbReference>
<evidence type="ECO:0000259" key="3">
    <source>
        <dbReference type="Pfam" id="PF13439"/>
    </source>
</evidence>
<dbReference type="Pfam" id="PF00534">
    <property type="entry name" value="Glycos_transf_1"/>
    <property type="match status" value="1"/>
</dbReference>
<sequence>MRTQRKKEQRNQTLAIGLDARMIAHSGIGMRIRGLLKYLGPIAVKENFRIYLFGDVTTILNEGILCYEFSGFEKNRSETSNNSFKKKSEKEKDFSYPVIRYHSPIYSLSEFLGHPLMGKMDLLDIPHFNAPLRYLGKSIVTIHDIIPFQVHSSFLKRIYMRIVFRLLRRFSKKIVSVSEYTAKDLKSIFGFSKKEMKVIHNGIDQSVFYPATAAEKKKFLKKYKLKEGYLLSVGIGKGHKNLNFVLNALKPLWDSKILKTKWVLGGVSGKIPGYLQADIRGYEDRIFPMERLSLNELRCLYSCAGLFIFPSKYEGFGFPPLEAQACGLPVISSNATVMPEILKDSVYYFSPNKPEELQSLLRDFSKDRNIVKNLIIKGKKNSAGFSWEKAALEILEVYKSVTP</sequence>
<dbReference type="CDD" id="cd03809">
    <property type="entry name" value="GT4_MtfB-like"/>
    <property type="match status" value="1"/>
</dbReference>
<feature type="domain" description="Glycosyl transferase family 1" evidence="2">
    <location>
        <begin position="222"/>
        <end position="380"/>
    </location>
</feature>
<keyword evidence="1 4" id="KW-0808">Transferase</keyword>
<evidence type="ECO:0000259" key="2">
    <source>
        <dbReference type="Pfam" id="PF00534"/>
    </source>
</evidence>
<organism evidence="4 5">
    <name type="scientific">Leptospira borgpetersenii serovar Hardjo-bovis (strain JB197)</name>
    <dbReference type="NCBI Taxonomy" id="355277"/>
    <lineage>
        <taxon>Bacteria</taxon>
        <taxon>Pseudomonadati</taxon>
        <taxon>Spirochaetota</taxon>
        <taxon>Spirochaetia</taxon>
        <taxon>Leptospirales</taxon>
        <taxon>Leptospiraceae</taxon>
        <taxon>Leptospira</taxon>
    </lineage>
</organism>
<dbReference type="SUPFAM" id="SSF53756">
    <property type="entry name" value="UDP-Glycosyltransferase/glycogen phosphorylase"/>
    <property type="match status" value="1"/>
</dbReference>
<proteinExistence type="predicted"/>
<accession>Q04P37</accession>
<protein>
    <submittedName>
        <fullName evidence="4">Glycosyltransferase</fullName>
    </submittedName>
</protein>
<dbReference type="InterPro" id="IPR001296">
    <property type="entry name" value="Glyco_trans_1"/>
</dbReference>
<dbReference type="Proteomes" id="UP000000656">
    <property type="component" value="Chromosome 1"/>
</dbReference>
<dbReference type="PANTHER" id="PTHR46401">
    <property type="entry name" value="GLYCOSYLTRANSFERASE WBBK-RELATED"/>
    <property type="match status" value="1"/>
</dbReference>
<feature type="domain" description="Glycosyltransferase subfamily 4-like N-terminal" evidence="3">
    <location>
        <begin position="136"/>
        <end position="205"/>
    </location>
</feature>
<dbReference type="HOGENOM" id="CLU_009583_27_5_12"/>
<gene>
    <name evidence="4" type="ordered locus">LBJ_2936</name>
</gene>
<evidence type="ECO:0000313" key="4">
    <source>
        <dbReference type="EMBL" id="ABJ77333.1"/>
    </source>
</evidence>
<dbReference type="EMBL" id="CP000350">
    <property type="protein sequence ID" value="ABJ77333.1"/>
    <property type="molecule type" value="Genomic_DNA"/>
</dbReference>
<evidence type="ECO:0000256" key="1">
    <source>
        <dbReference type="ARBA" id="ARBA00022679"/>
    </source>
</evidence>
<dbReference type="CAZy" id="GT4">
    <property type="family name" value="Glycosyltransferase Family 4"/>
</dbReference>
<dbReference type="GO" id="GO:0016757">
    <property type="term" value="F:glycosyltransferase activity"/>
    <property type="evidence" value="ECO:0007669"/>
    <property type="project" value="InterPro"/>
</dbReference>
<dbReference type="GO" id="GO:0009103">
    <property type="term" value="P:lipopolysaccharide biosynthetic process"/>
    <property type="evidence" value="ECO:0007669"/>
    <property type="project" value="TreeGrafter"/>
</dbReference>
<dbReference type="AlphaFoldDB" id="Q04P37"/>
<name>Q04P37_LEPBJ</name>
<dbReference type="KEGG" id="lbj:LBJ_2936"/>
<dbReference type="RefSeq" id="WP_011672123.1">
    <property type="nucleotide sequence ID" value="NC_008510.1"/>
</dbReference>
<dbReference type="Pfam" id="PF13439">
    <property type="entry name" value="Glyco_transf_4"/>
    <property type="match status" value="1"/>
</dbReference>
<reference evidence="4 5" key="1">
    <citation type="journal article" date="2006" name="Proc. Natl. Acad. Sci. U.S.A.">
        <title>Genome reduction in Leptospira borgpetersenii reflects limited transmission potential.</title>
        <authorList>
            <person name="Bulach D.M."/>
            <person name="Zuerner R.L."/>
            <person name="Wilson P."/>
            <person name="Seemann T."/>
            <person name="McGrath A."/>
            <person name="Cullen P.A."/>
            <person name="Davis J."/>
            <person name="Johnson M."/>
            <person name="Kuczek E."/>
            <person name="Alt D.P."/>
            <person name="Peterson-Burch B."/>
            <person name="Coppel R.L."/>
            <person name="Rood J.I."/>
            <person name="Davies J.K."/>
            <person name="Adler B."/>
        </authorList>
    </citation>
    <scope>NUCLEOTIDE SEQUENCE [LARGE SCALE GENOMIC DNA]</scope>
    <source>
        <strain evidence="4 5">JB197</strain>
    </source>
</reference>